<feature type="compositionally biased region" description="Low complexity" evidence="1">
    <location>
        <begin position="45"/>
        <end position="57"/>
    </location>
</feature>
<dbReference type="GO" id="GO:0016787">
    <property type="term" value="F:hydrolase activity"/>
    <property type="evidence" value="ECO:0007669"/>
    <property type="project" value="UniProtKB-KW"/>
</dbReference>
<dbReference type="Proteomes" id="UP001589750">
    <property type="component" value="Unassembled WGS sequence"/>
</dbReference>
<evidence type="ECO:0000259" key="3">
    <source>
        <dbReference type="Pfam" id="PF19040"/>
    </source>
</evidence>
<keyword evidence="5" id="KW-1185">Reference proteome</keyword>
<keyword evidence="2" id="KW-0732">Signal</keyword>
<dbReference type="RefSeq" id="WP_140011416.1">
    <property type="nucleotide sequence ID" value="NZ_JBHMDG010000011.1"/>
</dbReference>
<name>A0ABV5K961_9ACTN</name>
<comment type="caution">
    <text evidence="4">The sequence shown here is derived from an EMBL/GenBank/DDBJ whole genome shotgun (WGS) entry which is preliminary data.</text>
</comment>
<protein>
    <submittedName>
        <fullName evidence="4">SGNH hydrolase domain-containing protein</fullName>
    </submittedName>
</protein>
<reference evidence="4 5" key="1">
    <citation type="submission" date="2024-09" db="EMBL/GenBank/DDBJ databases">
        <authorList>
            <person name="Sun Q."/>
            <person name="Mori K."/>
        </authorList>
    </citation>
    <scope>NUCLEOTIDE SEQUENCE [LARGE SCALE GENOMIC DNA]</scope>
    <source>
        <strain evidence="4 5">JCM 9626</strain>
    </source>
</reference>
<evidence type="ECO:0000256" key="1">
    <source>
        <dbReference type="SAM" id="MobiDB-lite"/>
    </source>
</evidence>
<evidence type="ECO:0000256" key="2">
    <source>
        <dbReference type="SAM" id="SignalP"/>
    </source>
</evidence>
<evidence type="ECO:0000313" key="4">
    <source>
        <dbReference type="EMBL" id="MFB9313240.1"/>
    </source>
</evidence>
<proteinExistence type="predicted"/>
<dbReference type="InterPro" id="IPR043968">
    <property type="entry name" value="SGNH"/>
</dbReference>
<sequence length="354" mass="37053">MRATSRRLVVALALGALVLAGCGGGASDAGPSDPSYAASDRPTTDRPTSAAPSAPAKPVRRDRLLPPLAHVRSDRPDLYADGCQVAPESDEPTGCAYGASAQDATATIAVIGDSKSAQWSTALQRLAETRGWRVLIYTKSGCAAVAVPMSMDGEEYASCTRFDRTVSAELVANPVDLLLTSNTSDTALVTDLAPGQDAREASLDAFVAGEKKAWTTWIEAGNRVAVISDIPRPTRSGSIFDVPRCVEKHRDYLERCSFDRAAGEALSGRTGQVRGVEEMGAVDVSPALLGEDVPGATDAPLAWVDPLGILCPQGTCPPADGRILIYREGSHLTDTYVASLTDRIGAVMTALGLP</sequence>
<dbReference type="PROSITE" id="PS51257">
    <property type="entry name" value="PROKAR_LIPOPROTEIN"/>
    <property type="match status" value="1"/>
</dbReference>
<dbReference type="EMBL" id="JBHMDG010000011">
    <property type="protein sequence ID" value="MFB9313240.1"/>
    <property type="molecule type" value="Genomic_DNA"/>
</dbReference>
<evidence type="ECO:0000313" key="5">
    <source>
        <dbReference type="Proteomes" id="UP001589750"/>
    </source>
</evidence>
<feature type="region of interest" description="Disordered" evidence="1">
    <location>
        <begin position="27"/>
        <end position="85"/>
    </location>
</feature>
<gene>
    <name evidence="4" type="ORF">ACFFRI_09315</name>
</gene>
<organism evidence="4 5">
    <name type="scientific">Nocardioides plantarum</name>
    <dbReference type="NCBI Taxonomy" id="29299"/>
    <lineage>
        <taxon>Bacteria</taxon>
        <taxon>Bacillati</taxon>
        <taxon>Actinomycetota</taxon>
        <taxon>Actinomycetes</taxon>
        <taxon>Propionibacteriales</taxon>
        <taxon>Nocardioidaceae</taxon>
        <taxon>Nocardioides</taxon>
    </lineage>
</organism>
<feature type="signal peptide" evidence="2">
    <location>
        <begin position="1"/>
        <end position="26"/>
    </location>
</feature>
<feature type="chain" id="PRO_5045494406" evidence="2">
    <location>
        <begin position="27"/>
        <end position="354"/>
    </location>
</feature>
<dbReference type="Pfam" id="PF19040">
    <property type="entry name" value="SGNH"/>
    <property type="match status" value="1"/>
</dbReference>
<keyword evidence="4" id="KW-0378">Hydrolase</keyword>
<feature type="domain" description="SGNH" evidence="3">
    <location>
        <begin position="83"/>
        <end position="343"/>
    </location>
</feature>
<accession>A0ABV5K961</accession>